<gene>
    <name evidence="5" type="ORF">AMTR_s00001p00177580</name>
</gene>
<dbReference type="Gene3D" id="1.10.150.60">
    <property type="entry name" value="ARID DNA-binding domain"/>
    <property type="match status" value="1"/>
</dbReference>
<dbReference type="Pfam" id="PF01388">
    <property type="entry name" value="ARID"/>
    <property type="match status" value="1"/>
</dbReference>
<dbReference type="PROSITE" id="PS50118">
    <property type="entry name" value="HMG_BOX_2"/>
    <property type="match status" value="1"/>
</dbReference>
<dbReference type="AlphaFoldDB" id="W1NL97"/>
<dbReference type="InterPro" id="IPR036431">
    <property type="entry name" value="ARID_dom_sf"/>
</dbReference>
<dbReference type="CDD" id="cd22009">
    <property type="entry name" value="HMG-box_AtHMGB9-like"/>
    <property type="match status" value="1"/>
</dbReference>
<evidence type="ECO:0008006" key="7">
    <source>
        <dbReference type="Google" id="ProtNLM"/>
    </source>
</evidence>
<dbReference type="Gene3D" id="1.10.30.10">
    <property type="entry name" value="High mobility group box domain"/>
    <property type="match status" value="1"/>
</dbReference>
<dbReference type="InterPro" id="IPR001606">
    <property type="entry name" value="ARID_dom"/>
</dbReference>
<dbReference type="eggNOG" id="KOG0381">
    <property type="taxonomic scope" value="Eukaryota"/>
</dbReference>
<evidence type="ECO:0000313" key="6">
    <source>
        <dbReference type="Proteomes" id="UP000017836"/>
    </source>
</evidence>
<dbReference type="eggNOG" id="KOG2744">
    <property type="taxonomic scope" value="Eukaryota"/>
</dbReference>
<evidence type="ECO:0000256" key="1">
    <source>
        <dbReference type="PROSITE-ProRule" id="PRU00267"/>
    </source>
</evidence>
<dbReference type="SMART" id="SM00398">
    <property type="entry name" value="HMG"/>
    <property type="match status" value="1"/>
</dbReference>
<dbReference type="STRING" id="13333.W1NL97"/>
<evidence type="ECO:0000313" key="5">
    <source>
        <dbReference type="EMBL" id="ERM96293.1"/>
    </source>
</evidence>
<dbReference type="Proteomes" id="UP000017836">
    <property type="component" value="Unassembled WGS sequence"/>
</dbReference>
<dbReference type="PANTHER" id="PTHR46691">
    <property type="entry name" value="HIGH MOBILITY GROUP B PROTEIN 9"/>
    <property type="match status" value="1"/>
</dbReference>
<feature type="compositionally biased region" description="Basic residues" evidence="2">
    <location>
        <begin position="233"/>
        <end position="243"/>
    </location>
</feature>
<feature type="region of interest" description="Disordered" evidence="2">
    <location>
        <begin position="135"/>
        <end position="171"/>
    </location>
</feature>
<dbReference type="PROSITE" id="PS51011">
    <property type="entry name" value="ARID"/>
    <property type="match status" value="1"/>
</dbReference>
<name>W1NL97_AMBTC</name>
<proteinExistence type="predicted"/>
<dbReference type="Pfam" id="PF00505">
    <property type="entry name" value="HMG_box"/>
    <property type="match status" value="1"/>
</dbReference>
<dbReference type="InterPro" id="IPR045303">
    <property type="entry name" value="ARID_HMGB9-like"/>
</dbReference>
<sequence>MSREGERLPEKSPGNGDGVIYPLPLAFHEDVVKNQAAFIETLRQFHSKMRTRFMIPVLGGKELDLHLLYTEVTNRGGLEKVIGDRKWKDVIAAFNFPPTTTSASFVLRKYYISLLHHYEQVYFFRTKGPLVPPAVPLPVKSPSSGPASNGESDSMHQLIKKQRRRSSSNVQIGAPVNLPAPVIGKIDGKFDHGYLVTVNLGTATLRGVLYHPMPVSSAAPVERESFLAAGSSPRRRRRRKKGSRWSDPGHPKPNRSAYNFFFKEKHAKLKLLYPHREREFSKMIGESWNKLTEEERLVYQDCGLQDKERYRREMQEYRERLKLLRPADMPERESNAGLMSNEGGEIECDGRGCNVKEGGGSATLALL</sequence>
<feature type="DNA-binding region" description="HMG box" evidence="1">
    <location>
        <begin position="251"/>
        <end position="318"/>
    </location>
</feature>
<dbReference type="Gramene" id="ERM96293">
    <property type="protein sequence ID" value="ERM96293"/>
    <property type="gene ID" value="AMTR_s00001p00177580"/>
</dbReference>
<accession>W1NL97</accession>
<keyword evidence="1" id="KW-0539">Nucleus</keyword>
<dbReference type="GO" id="GO:0003677">
    <property type="term" value="F:DNA binding"/>
    <property type="evidence" value="ECO:0000318"/>
    <property type="project" value="GO_Central"/>
</dbReference>
<dbReference type="SUPFAM" id="SSF46774">
    <property type="entry name" value="ARID-like"/>
    <property type="match status" value="1"/>
</dbReference>
<organism evidence="5 6">
    <name type="scientific">Amborella trichopoda</name>
    <dbReference type="NCBI Taxonomy" id="13333"/>
    <lineage>
        <taxon>Eukaryota</taxon>
        <taxon>Viridiplantae</taxon>
        <taxon>Streptophyta</taxon>
        <taxon>Embryophyta</taxon>
        <taxon>Tracheophyta</taxon>
        <taxon>Spermatophyta</taxon>
        <taxon>Magnoliopsida</taxon>
        <taxon>Amborellales</taxon>
        <taxon>Amborellaceae</taxon>
        <taxon>Amborella</taxon>
    </lineage>
</organism>
<dbReference type="GO" id="GO:0010197">
    <property type="term" value="P:polar nucleus fusion"/>
    <property type="evidence" value="ECO:0007669"/>
    <property type="project" value="EnsemblPlants"/>
</dbReference>
<evidence type="ECO:0000259" key="3">
    <source>
        <dbReference type="PROSITE" id="PS50118"/>
    </source>
</evidence>
<dbReference type="SMART" id="SM01014">
    <property type="entry name" value="ARID"/>
    <property type="match status" value="1"/>
</dbReference>
<dbReference type="OMA" id="MPERESN"/>
<evidence type="ECO:0000256" key="2">
    <source>
        <dbReference type="SAM" id="MobiDB-lite"/>
    </source>
</evidence>
<reference evidence="6" key="1">
    <citation type="journal article" date="2013" name="Science">
        <title>The Amborella genome and the evolution of flowering plants.</title>
        <authorList>
            <consortium name="Amborella Genome Project"/>
        </authorList>
    </citation>
    <scope>NUCLEOTIDE SEQUENCE [LARGE SCALE GENOMIC DNA]</scope>
</reference>
<dbReference type="GO" id="GO:0005634">
    <property type="term" value="C:nucleus"/>
    <property type="evidence" value="ECO:0000318"/>
    <property type="project" value="GO_Central"/>
</dbReference>
<evidence type="ECO:0000259" key="4">
    <source>
        <dbReference type="PROSITE" id="PS51011"/>
    </source>
</evidence>
<feature type="region of interest" description="Disordered" evidence="2">
    <location>
        <begin position="226"/>
        <end position="252"/>
    </location>
</feature>
<keyword evidence="6" id="KW-1185">Reference proteome</keyword>
<dbReference type="SUPFAM" id="SSF47095">
    <property type="entry name" value="HMG-box"/>
    <property type="match status" value="1"/>
</dbReference>
<dbReference type="InterPro" id="IPR036910">
    <property type="entry name" value="HMG_box_dom_sf"/>
</dbReference>
<dbReference type="EMBL" id="KI397142">
    <property type="protein sequence ID" value="ERM96293.1"/>
    <property type="molecule type" value="Genomic_DNA"/>
</dbReference>
<feature type="domain" description="ARID" evidence="4">
    <location>
        <begin position="32"/>
        <end position="123"/>
    </location>
</feature>
<dbReference type="PANTHER" id="PTHR46691:SF1">
    <property type="entry name" value="AT-RICH INTERACTIVE DOMAIN-CONTAINING PROTEIN 2"/>
    <property type="match status" value="1"/>
</dbReference>
<dbReference type="CDD" id="cd16872">
    <property type="entry name" value="ARID_HMGB9-like"/>
    <property type="match status" value="1"/>
</dbReference>
<dbReference type="InterPro" id="IPR009071">
    <property type="entry name" value="HMG_box_dom"/>
</dbReference>
<dbReference type="SMART" id="SM00501">
    <property type="entry name" value="BRIGHT"/>
    <property type="match status" value="1"/>
</dbReference>
<keyword evidence="1" id="KW-0238">DNA-binding</keyword>
<protein>
    <recommendedName>
        <fullName evidence="7">HMG box domain-containing protein</fullName>
    </recommendedName>
</protein>
<feature type="domain" description="HMG box" evidence="3">
    <location>
        <begin position="251"/>
        <end position="318"/>
    </location>
</feature>
<dbReference type="HOGENOM" id="CLU_035371_0_0_1"/>